<feature type="domain" description="Beta-lactamase-related" evidence="3">
    <location>
        <begin position="25"/>
        <end position="359"/>
    </location>
</feature>
<dbReference type="Pfam" id="PF11954">
    <property type="entry name" value="DUF3471"/>
    <property type="match status" value="1"/>
</dbReference>
<evidence type="ECO:0000259" key="4">
    <source>
        <dbReference type="Pfam" id="PF11954"/>
    </source>
</evidence>
<proteinExistence type="inferred from homology"/>
<name>A0AAD4H9U1_9FUNG</name>
<dbReference type="InterPro" id="IPR050491">
    <property type="entry name" value="AmpC-like"/>
</dbReference>
<dbReference type="InterPro" id="IPR012338">
    <property type="entry name" value="Beta-lactam/transpept-like"/>
</dbReference>
<evidence type="ECO:0000256" key="2">
    <source>
        <dbReference type="SAM" id="MobiDB-lite"/>
    </source>
</evidence>
<dbReference type="InterPro" id="IPR001466">
    <property type="entry name" value="Beta-lactam-related"/>
</dbReference>
<dbReference type="Gene3D" id="3.40.710.10">
    <property type="entry name" value="DD-peptidase/beta-lactamase superfamily"/>
    <property type="match status" value="1"/>
</dbReference>
<comment type="similarity">
    <text evidence="1">Belongs to the peptidase S12 family.</text>
</comment>
<dbReference type="PANTHER" id="PTHR46825">
    <property type="entry name" value="D-ALANYL-D-ALANINE-CARBOXYPEPTIDASE/ENDOPEPTIDASE AMPH"/>
    <property type="match status" value="1"/>
</dbReference>
<dbReference type="AlphaFoldDB" id="A0AAD4H9U1"/>
<dbReference type="EMBL" id="JAAAIL010000114">
    <property type="protein sequence ID" value="KAG0279606.1"/>
    <property type="molecule type" value="Genomic_DNA"/>
</dbReference>
<feature type="compositionally biased region" description="Basic and acidic residues" evidence="2">
    <location>
        <begin position="503"/>
        <end position="512"/>
    </location>
</feature>
<dbReference type="InterPro" id="IPR021860">
    <property type="entry name" value="Peptidase_S12_Pab87-rel_C"/>
</dbReference>
<feature type="region of interest" description="Disordered" evidence="2">
    <location>
        <begin position="503"/>
        <end position="529"/>
    </location>
</feature>
<evidence type="ECO:0000313" key="6">
    <source>
        <dbReference type="Proteomes" id="UP001194580"/>
    </source>
</evidence>
<sequence length="529" mass="59092">MTQLRDPTPSVENDQKKKPLHGLSAVLDKYRVEGGIKGMSVSILYKGDLIFAEGFGHRNDTDPFTKDTLMPIGSLTKAFTATAIGEVVAEGKMDWDTTPVNTYLPEFQLKDPVMTSQLTLADLLSHRTNLPSVAIRWIRAKESRLELIKLLRHVDQSSRLTSNLNYSNTMYAVAGEAAAQVAEVSYEELVKIKVFQPLGLTNTGFSQSALKHCDNYAMPYDAASFEDAQKGNFALGELDEYYLTDAPAGDIYSNVLDLARWGRAIMKHGEVDGKQVLNKASVAEVLTGMTFATGARRTPDFAPVRAYGLGWNIDAYKGYASYSHLGQINAYNSSIAIYPDLDLVVSVLTNVYKSPLPRYLSHYIVDELLDLPRTKDWLFEESIKSTKEEYKEAEKAARGERTLPERIPNGPHTHALKEYAGVYSHLALGDVTILCKRNPQNEGEGELHFRMQAFDSNKMEHYHFEMFKVVLKVFGAAWAIGVKFETGLDGKVQGLVLELPDQEKPPLFKRKEEEEEEEEAVSASAVRED</sequence>
<organism evidence="5 6">
    <name type="scientific">Linnemannia exigua</name>
    <dbReference type="NCBI Taxonomy" id="604196"/>
    <lineage>
        <taxon>Eukaryota</taxon>
        <taxon>Fungi</taxon>
        <taxon>Fungi incertae sedis</taxon>
        <taxon>Mucoromycota</taxon>
        <taxon>Mortierellomycotina</taxon>
        <taxon>Mortierellomycetes</taxon>
        <taxon>Mortierellales</taxon>
        <taxon>Mortierellaceae</taxon>
        <taxon>Linnemannia</taxon>
    </lineage>
</organism>
<dbReference type="Proteomes" id="UP001194580">
    <property type="component" value="Unassembled WGS sequence"/>
</dbReference>
<accession>A0AAD4H9U1</accession>
<keyword evidence="6" id="KW-1185">Reference proteome</keyword>
<feature type="domain" description="Peptidase S12 Pab87-related C-terminal" evidence="4">
    <location>
        <begin position="406"/>
        <end position="498"/>
    </location>
</feature>
<evidence type="ECO:0000256" key="1">
    <source>
        <dbReference type="ARBA" id="ARBA00038215"/>
    </source>
</evidence>
<protein>
    <recommendedName>
        <fullName evidence="7">Beta-lactamase/transpeptidase-like protein</fullName>
    </recommendedName>
</protein>
<dbReference type="Pfam" id="PF00144">
    <property type="entry name" value="Beta-lactamase"/>
    <property type="match status" value="1"/>
</dbReference>
<evidence type="ECO:0000313" key="5">
    <source>
        <dbReference type="EMBL" id="KAG0279606.1"/>
    </source>
</evidence>
<comment type="caution">
    <text evidence="5">The sequence shown here is derived from an EMBL/GenBank/DDBJ whole genome shotgun (WGS) entry which is preliminary data.</text>
</comment>
<dbReference type="SUPFAM" id="SSF56601">
    <property type="entry name" value="beta-lactamase/transpeptidase-like"/>
    <property type="match status" value="1"/>
</dbReference>
<reference evidence="5" key="1">
    <citation type="journal article" date="2020" name="Fungal Divers.">
        <title>Resolving the Mortierellaceae phylogeny through synthesis of multi-gene phylogenetics and phylogenomics.</title>
        <authorList>
            <person name="Vandepol N."/>
            <person name="Liber J."/>
            <person name="Desiro A."/>
            <person name="Na H."/>
            <person name="Kennedy M."/>
            <person name="Barry K."/>
            <person name="Grigoriev I.V."/>
            <person name="Miller A.N."/>
            <person name="O'Donnell K."/>
            <person name="Stajich J.E."/>
            <person name="Bonito G."/>
        </authorList>
    </citation>
    <scope>NUCLEOTIDE SEQUENCE</scope>
    <source>
        <strain evidence="5">NRRL 28262</strain>
    </source>
</reference>
<dbReference type="PANTHER" id="PTHR46825:SF15">
    <property type="entry name" value="BETA-LACTAMASE-RELATED DOMAIN-CONTAINING PROTEIN"/>
    <property type="match status" value="1"/>
</dbReference>
<evidence type="ECO:0000259" key="3">
    <source>
        <dbReference type="Pfam" id="PF00144"/>
    </source>
</evidence>
<gene>
    <name evidence="5" type="ORF">BGZ95_000739</name>
</gene>
<evidence type="ECO:0008006" key="7">
    <source>
        <dbReference type="Google" id="ProtNLM"/>
    </source>
</evidence>
<dbReference type="Gene3D" id="2.40.128.600">
    <property type="match status" value="1"/>
</dbReference>